<dbReference type="NCBIfam" id="TIGR00168">
    <property type="entry name" value="infC"/>
    <property type="match status" value="1"/>
</dbReference>
<feature type="domain" description="Translation initiation factor 3 N-terminal" evidence="8">
    <location>
        <begin position="6"/>
        <end position="58"/>
    </location>
</feature>
<evidence type="ECO:0000256" key="5">
    <source>
        <dbReference type="NCBIfam" id="TIGR00168"/>
    </source>
</evidence>
<reference evidence="9" key="2">
    <citation type="submission" date="2024-05" db="EMBL/GenBank/DDBJ databases">
        <title>Rhodohalobacter halophilus gen. nov., sp. nov., a moderately halophilic member of the family Balneolaceae.</title>
        <authorList>
            <person name="Xia J."/>
        </authorList>
    </citation>
    <scope>NUCLEOTIDE SEQUENCE</scope>
    <source>
        <strain evidence="9">WB101</strain>
    </source>
</reference>
<proteinExistence type="inferred from homology"/>
<keyword evidence="10" id="KW-1185">Reference proteome</keyword>
<evidence type="ECO:0000313" key="10">
    <source>
        <dbReference type="Proteomes" id="UP001165366"/>
    </source>
</evidence>
<dbReference type="InterPro" id="IPR036788">
    <property type="entry name" value="T_IF-3_C_sf"/>
</dbReference>
<evidence type="ECO:0000259" key="8">
    <source>
        <dbReference type="Pfam" id="PF05198"/>
    </source>
</evidence>
<dbReference type="Gene3D" id="3.10.20.80">
    <property type="entry name" value="Translation initiation factor 3 (IF-3), N-terminal domain"/>
    <property type="match status" value="1"/>
</dbReference>
<dbReference type="InterPro" id="IPR001288">
    <property type="entry name" value="Translation_initiation_fac_3"/>
</dbReference>
<comment type="function">
    <text evidence="4 6">IF-3 binds to the 30S ribosomal subunit and shifts the equilibrium between 70S ribosomes and their 50S and 30S subunits in favor of the free subunits, thus enhancing the availability of 30S subunits on which protein synthesis initiation begins.</text>
</comment>
<evidence type="ECO:0000259" key="7">
    <source>
        <dbReference type="Pfam" id="PF00707"/>
    </source>
</evidence>
<dbReference type="GO" id="GO:0003743">
    <property type="term" value="F:translation initiation factor activity"/>
    <property type="evidence" value="ECO:0007669"/>
    <property type="project" value="UniProtKB-KW"/>
</dbReference>
<dbReference type="Gene3D" id="3.30.110.10">
    <property type="entry name" value="Translation initiation factor 3 (IF-3), C-terminal domain"/>
    <property type="match status" value="1"/>
</dbReference>
<dbReference type="PANTHER" id="PTHR10938:SF0">
    <property type="entry name" value="TRANSLATION INITIATION FACTOR IF-3, MITOCHONDRIAL"/>
    <property type="match status" value="1"/>
</dbReference>
<dbReference type="SUPFAM" id="SSF54364">
    <property type="entry name" value="Translation initiation factor IF3, N-terminal domain"/>
    <property type="match status" value="1"/>
</dbReference>
<dbReference type="SUPFAM" id="SSF55200">
    <property type="entry name" value="Translation initiation factor IF3, C-terminal domain"/>
    <property type="match status" value="1"/>
</dbReference>
<comment type="subcellular location">
    <subcellularLocation>
        <location evidence="4 6">Cytoplasm</location>
    </subcellularLocation>
</comment>
<dbReference type="InterPro" id="IPR019815">
    <property type="entry name" value="Translation_initiation_fac_3_C"/>
</dbReference>
<evidence type="ECO:0000313" key="9">
    <source>
        <dbReference type="EMBL" id="MCG2590013.1"/>
    </source>
</evidence>
<evidence type="ECO:0000256" key="6">
    <source>
        <dbReference type="RuleBase" id="RU000646"/>
    </source>
</evidence>
<evidence type="ECO:0000256" key="4">
    <source>
        <dbReference type="HAMAP-Rule" id="MF_00080"/>
    </source>
</evidence>
<keyword evidence="3 4" id="KW-0648">Protein biosynthesis</keyword>
<dbReference type="PROSITE" id="PS00938">
    <property type="entry name" value="IF3"/>
    <property type="match status" value="1"/>
</dbReference>
<comment type="subunit">
    <text evidence="4 6">Monomer.</text>
</comment>
<dbReference type="HAMAP" id="MF_00080">
    <property type="entry name" value="IF_3"/>
    <property type="match status" value="1"/>
</dbReference>
<evidence type="ECO:0000256" key="1">
    <source>
        <dbReference type="ARBA" id="ARBA00005439"/>
    </source>
</evidence>
<sequence>MIRPDEEHEVVSIERALEVAASYDLDLVEVAPNAKPPVCKVIDFGKFMYEKKKKEKEAKKKQHTIQVKELRFRPNTDDHDLEFKTRHAREFLEGGDKVKATVQFRGRDMLYTEQGEELLNNLAEELDDVGKIESKPTMEGRRMIMIIAPDKS</sequence>
<dbReference type="Proteomes" id="UP001165366">
    <property type="component" value="Unassembled WGS sequence"/>
</dbReference>
<dbReference type="InterPro" id="IPR036787">
    <property type="entry name" value="T_IF-3_N_sf"/>
</dbReference>
<organism evidence="9 10">
    <name type="scientific">Rhodohalobacter sulfatireducens</name>
    <dbReference type="NCBI Taxonomy" id="2911366"/>
    <lineage>
        <taxon>Bacteria</taxon>
        <taxon>Pseudomonadati</taxon>
        <taxon>Balneolota</taxon>
        <taxon>Balneolia</taxon>
        <taxon>Balneolales</taxon>
        <taxon>Balneolaceae</taxon>
        <taxon>Rhodohalobacter</taxon>
    </lineage>
</organism>
<reference evidence="9" key="1">
    <citation type="submission" date="2022-01" db="EMBL/GenBank/DDBJ databases">
        <authorList>
            <person name="Wang Y."/>
        </authorList>
    </citation>
    <scope>NUCLEOTIDE SEQUENCE</scope>
    <source>
        <strain evidence="9">WB101</strain>
    </source>
</reference>
<evidence type="ECO:0000256" key="2">
    <source>
        <dbReference type="ARBA" id="ARBA00022540"/>
    </source>
</evidence>
<protein>
    <recommendedName>
        <fullName evidence="4 5">Translation initiation factor IF-3</fullName>
    </recommendedName>
</protein>
<dbReference type="EMBL" id="JAKLWS010000024">
    <property type="protein sequence ID" value="MCG2590013.1"/>
    <property type="molecule type" value="Genomic_DNA"/>
</dbReference>
<name>A0ABS9KGP4_9BACT</name>
<dbReference type="Pfam" id="PF05198">
    <property type="entry name" value="IF3_N"/>
    <property type="match status" value="1"/>
</dbReference>
<comment type="similarity">
    <text evidence="1 4 6">Belongs to the IF-3 family.</text>
</comment>
<feature type="domain" description="Translation initiation factor 3 C-terminal" evidence="7">
    <location>
        <begin position="65"/>
        <end position="149"/>
    </location>
</feature>
<evidence type="ECO:0000256" key="3">
    <source>
        <dbReference type="ARBA" id="ARBA00022917"/>
    </source>
</evidence>
<gene>
    <name evidence="4 9" type="primary">infC</name>
    <name evidence="9" type="ORF">L6773_15655</name>
</gene>
<dbReference type="PANTHER" id="PTHR10938">
    <property type="entry name" value="TRANSLATION INITIATION FACTOR IF-3"/>
    <property type="match status" value="1"/>
</dbReference>
<keyword evidence="4" id="KW-0963">Cytoplasm</keyword>
<dbReference type="InterPro" id="IPR019813">
    <property type="entry name" value="Translation_initiation_fac3_CS"/>
</dbReference>
<comment type="caution">
    <text evidence="9">The sequence shown here is derived from an EMBL/GenBank/DDBJ whole genome shotgun (WGS) entry which is preliminary data.</text>
</comment>
<dbReference type="InterPro" id="IPR019814">
    <property type="entry name" value="Translation_initiation_fac_3_N"/>
</dbReference>
<dbReference type="Pfam" id="PF00707">
    <property type="entry name" value="IF3_C"/>
    <property type="match status" value="1"/>
</dbReference>
<keyword evidence="2 4" id="KW-0396">Initiation factor</keyword>
<accession>A0ABS9KGP4</accession>